<evidence type="ECO:0000256" key="5">
    <source>
        <dbReference type="ARBA" id="ARBA00022630"/>
    </source>
</evidence>
<comment type="pathway">
    <text evidence="2 11">Porphyrin-containing compound metabolism; protoporphyrin-IX biosynthesis; protoporphyrin-IX from protoporphyrinogen-IX: step 1/1.</text>
</comment>
<dbReference type="InterPro" id="IPR050464">
    <property type="entry name" value="Zeta_carotene_desat/Oxidored"/>
</dbReference>
<name>A0ABM1BJB0_LIMPO</name>
<evidence type="ECO:0000256" key="8">
    <source>
        <dbReference type="ARBA" id="ARBA00023133"/>
    </source>
</evidence>
<dbReference type="EC" id="1.3.3.4" evidence="4 11"/>
<keyword evidence="6 11" id="KW-0274">FAD</keyword>
<dbReference type="Proteomes" id="UP000694941">
    <property type="component" value="Unplaced"/>
</dbReference>
<keyword evidence="13" id="KW-1185">Reference proteome</keyword>
<evidence type="ECO:0000256" key="4">
    <source>
        <dbReference type="ARBA" id="ARBA00012867"/>
    </source>
</evidence>
<evidence type="ECO:0000313" key="17">
    <source>
        <dbReference type="RefSeq" id="XP_022251190.1"/>
    </source>
</evidence>
<dbReference type="SUPFAM" id="SSF51905">
    <property type="entry name" value="FAD/NAD(P)-binding domain"/>
    <property type="match status" value="1"/>
</dbReference>
<accession>A0ABM1BJB0</accession>
<evidence type="ECO:0000256" key="9">
    <source>
        <dbReference type="ARBA" id="ARBA00023244"/>
    </source>
</evidence>
<dbReference type="InterPro" id="IPR036188">
    <property type="entry name" value="FAD/NAD-bd_sf"/>
</dbReference>
<evidence type="ECO:0000313" key="14">
    <source>
        <dbReference type="RefSeq" id="XP_013783118.1"/>
    </source>
</evidence>
<dbReference type="RefSeq" id="XP_022251190.1">
    <property type="nucleotide sequence ID" value="XM_022395482.1"/>
</dbReference>
<evidence type="ECO:0000256" key="11">
    <source>
        <dbReference type="RuleBase" id="RU367069"/>
    </source>
</evidence>
<evidence type="ECO:0000313" key="13">
    <source>
        <dbReference type="Proteomes" id="UP000694941"/>
    </source>
</evidence>
<dbReference type="InterPro" id="IPR002937">
    <property type="entry name" value="Amino_oxidase"/>
</dbReference>
<comment type="catalytic activity">
    <reaction evidence="10 11">
        <text>protoporphyrinogen IX + 3 O2 = protoporphyrin IX + 3 H2O2</text>
        <dbReference type="Rhea" id="RHEA:25576"/>
        <dbReference type="ChEBI" id="CHEBI:15379"/>
        <dbReference type="ChEBI" id="CHEBI:16240"/>
        <dbReference type="ChEBI" id="CHEBI:57306"/>
        <dbReference type="ChEBI" id="CHEBI:57307"/>
        <dbReference type="EC" id="1.3.3.4"/>
    </reaction>
</comment>
<evidence type="ECO:0000313" key="16">
    <source>
        <dbReference type="RefSeq" id="XP_022251189.1"/>
    </source>
</evidence>
<keyword evidence="5 11" id="KW-0285">Flavoprotein</keyword>
<evidence type="ECO:0000256" key="1">
    <source>
        <dbReference type="ARBA" id="ARBA00002600"/>
    </source>
</evidence>
<dbReference type="SUPFAM" id="SSF54373">
    <property type="entry name" value="FAD-linked reductases, C-terminal domain"/>
    <property type="match status" value="1"/>
</dbReference>
<dbReference type="Gene3D" id="3.50.50.60">
    <property type="entry name" value="FAD/NAD(P)-binding domain"/>
    <property type="match status" value="1"/>
</dbReference>
<organism evidence="13 14">
    <name type="scientific">Limulus polyphemus</name>
    <name type="common">Atlantic horseshoe crab</name>
    <dbReference type="NCBI Taxonomy" id="6850"/>
    <lineage>
        <taxon>Eukaryota</taxon>
        <taxon>Metazoa</taxon>
        <taxon>Ecdysozoa</taxon>
        <taxon>Arthropoda</taxon>
        <taxon>Chelicerata</taxon>
        <taxon>Merostomata</taxon>
        <taxon>Xiphosura</taxon>
        <taxon>Limulidae</taxon>
        <taxon>Limulus</taxon>
    </lineage>
</organism>
<evidence type="ECO:0000256" key="6">
    <source>
        <dbReference type="ARBA" id="ARBA00022827"/>
    </source>
</evidence>
<evidence type="ECO:0000256" key="3">
    <source>
        <dbReference type="ARBA" id="ARBA00010551"/>
    </source>
</evidence>
<comment type="similarity">
    <text evidence="3 11">Belongs to the protoporphyrinogen/coproporphyrinogen oxidase family. Protoporphyrinogen oxidase subfamily.</text>
</comment>
<keyword evidence="7 11" id="KW-0560">Oxidoreductase</keyword>
<dbReference type="Pfam" id="PF01593">
    <property type="entry name" value="Amino_oxidase"/>
    <property type="match status" value="1"/>
</dbReference>
<dbReference type="RefSeq" id="XP_013783118.1">
    <property type="nucleotide sequence ID" value="XM_013927664.2"/>
</dbReference>
<comment type="subcellular location">
    <subcellularLocation>
        <location evidence="11">Mitochondrion inner membrane</location>
    </subcellularLocation>
</comment>
<dbReference type="InterPro" id="IPR004572">
    <property type="entry name" value="Protoporphyrinogen_oxidase"/>
</dbReference>
<evidence type="ECO:0000256" key="10">
    <source>
        <dbReference type="ARBA" id="ARBA00047554"/>
    </source>
</evidence>
<dbReference type="PANTHER" id="PTHR42923:SF3">
    <property type="entry name" value="PROTOPORPHYRINOGEN OXIDASE"/>
    <property type="match status" value="1"/>
</dbReference>
<evidence type="ECO:0000256" key="2">
    <source>
        <dbReference type="ARBA" id="ARBA00005073"/>
    </source>
</evidence>
<dbReference type="PANTHER" id="PTHR42923">
    <property type="entry name" value="PROTOPORPHYRINOGEN OXIDASE"/>
    <property type="match status" value="1"/>
</dbReference>
<comment type="cofactor">
    <cofactor evidence="11">
        <name>FAD</name>
        <dbReference type="ChEBI" id="CHEBI:57692"/>
    </cofactor>
    <text evidence="11">Binds 1 FAD per subunit.</text>
</comment>
<protein>
    <recommendedName>
        <fullName evidence="4 11">Protoporphyrinogen oxidase</fullName>
        <ecNumber evidence="4 11">1.3.3.4</ecNumber>
    </recommendedName>
</protein>
<evidence type="ECO:0000256" key="7">
    <source>
        <dbReference type="ARBA" id="ARBA00023002"/>
    </source>
</evidence>
<reference evidence="14 15" key="1">
    <citation type="submission" date="2025-05" db="UniProtKB">
        <authorList>
            <consortium name="RefSeq"/>
        </authorList>
    </citation>
    <scope>IDENTIFICATION</scope>
    <source>
        <tissue evidence="14 15">Muscle</tissue>
    </source>
</reference>
<keyword evidence="8 11" id="KW-0350">Heme biosynthesis</keyword>
<dbReference type="GeneID" id="106467320"/>
<proteinExistence type="inferred from homology"/>
<dbReference type="NCBIfam" id="TIGR00562">
    <property type="entry name" value="proto_IX_ox"/>
    <property type="match status" value="1"/>
</dbReference>
<comment type="function">
    <text evidence="1 11">Catalyzes the 6-electron oxidation of protoporphyrinogen-IX to form protoporphyrin-IX.</text>
</comment>
<sequence>MATAVVLGGGISGLSCAYYLSTIARQYMKKIILIESSTTLGGWIRTTRYPDGTIFEHGPRSMRPVGKAGYNALTLVNELGLSSAVLPVIKSHPAVQKRLILVHNQLHTLPSGPSYLFRKVPPFSKPFIWYLLQDLIARKKKVEDESIHDFAIRRFGKEIAEYIMDPVCRGIVAGDSREISVRSLFGNLFQGEQEHGSVVKGQLKQTQESKLEDFLHNDLAVKSKSQGWAMWTLRNGLQSLPEALVRQLESDNLVQILTNAPCKRINFVDGKAMVMFGESSLLANHVFSSIPSRTLSRLLSASYPALAQYLSSIQSVHVAVVNLEFKGKVLQNEGFGFLVPSSQKSNVLGIIFDSCCFPEHDGKYSHKTRITCMIGGKWFRDVLGDVDTASLDSALELAVEAAHNHLGITDPPVRNHTSVQKGCIPQYKVGHHRILQGLHNEIQENSLNLSLLGSSYEGVSVNDCIYNSKLAVEKFVKKISHS</sequence>
<evidence type="ECO:0000313" key="15">
    <source>
        <dbReference type="RefSeq" id="XP_022251188.1"/>
    </source>
</evidence>
<feature type="domain" description="Amine oxidase" evidence="12">
    <location>
        <begin position="11"/>
        <end position="471"/>
    </location>
</feature>
<gene>
    <name evidence="14 15 16 17" type="primary">LOC106467320</name>
</gene>
<evidence type="ECO:0000259" key="12">
    <source>
        <dbReference type="Pfam" id="PF01593"/>
    </source>
</evidence>
<keyword evidence="9 11" id="KW-0627">Porphyrin biosynthesis</keyword>
<dbReference type="RefSeq" id="XP_022251188.1">
    <property type="nucleotide sequence ID" value="XM_022395480.1"/>
</dbReference>
<dbReference type="RefSeq" id="XP_022251189.1">
    <property type="nucleotide sequence ID" value="XM_022395481.1"/>
</dbReference>